<dbReference type="EMBL" id="JBHLTL010000004">
    <property type="protein sequence ID" value="MFC0589089.1"/>
    <property type="molecule type" value="Genomic_DNA"/>
</dbReference>
<gene>
    <name evidence="2" type="ORF">ACFFF7_06655</name>
</gene>
<comment type="caution">
    <text evidence="2">The sequence shown here is derived from an EMBL/GenBank/DDBJ whole genome shotgun (WGS) entry which is preliminary data.</text>
</comment>
<dbReference type="RefSeq" id="WP_379480594.1">
    <property type="nucleotide sequence ID" value="NZ_JBHLTL010000004.1"/>
</dbReference>
<organism evidence="2 3">
    <name type="scientific">Novosphingobium aquiterrae</name>
    <dbReference type="NCBI Taxonomy" id="624388"/>
    <lineage>
        <taxon>Bacteria</taxon>
        <taxon>Pseudomonadati</taxon>
        <taxon>Pseudomonadota</taxon>
        <taxon>Alphaproteobacteria</taxon>
        <taxon>Sphingomonadales</taxon>
        <taxon>Sphingomonadaceae</taxon>
        <taxon>Novosphingobium</taxon>
    </lineage>
</organism>
<evidence type="ECO:0000313" key="3">
    <source>
        <dbReference type="Proteomes" id="UP001589943"/>
    </source>
</evidence>
<keyword evidence="3" id="KW-1185">Reference proteome</keyword>
<feature type="domain" description="N-acetyltransferase" evidence="1">
    <location>
        <begin position="178"/>
        <end position="316"/>
    </location>
</feature>
<dbReference type="InterPro" id="IPR038740">
    <property type="entry name" value="BioF2-like_GNAT_dom"/>
</dbReference>
<name>A0ABV6PHP3_9SPHN</name>
<evidence type="ECO:0000259" key="1">
    <source>
        <dbReference type="PROSITE" id="PS51186"/>
    </source>
</evidence>
<reference evidence="2 3" key="1">
    <citation type="submission" date="2024-09" db="EMBL/GenBank/DDBJ databases">
        <authorList>
            <person name="Sun Q."/>
            <person name="Mori K."/>
        </authorList>
    </citation>
    <scope>NUCLEOTIDE SEQUENCE [LARGE SCALE GENOMIC DNA]</scope>
    <source>
        <strain evidence="2 3">NCAIM B.02537</strain>
    </source>
</reference>
<dbReference type="Gene3D" id="3.40.630.30">
    <property type="match status" value="1"/>
</dbReference>
<accession>A0ABV6PHP3</accession>
<dbReference type="PROSITE" id="PS51186">
    <property type="entry name" value="GNAT"/>
    <property type="match status" value="1"/>
</dbReference>
<dbReference type="SUPFAM" id="SSF55729">
    <property type="entry name" value="Acyl-CoA N-acyltransferases (Nat)"/>
    <property type="match status" value="1"/>
</dbReference>
<dbReference type="Proteomes" id="UP001589943">
    <property type="component" value="Unassembled WGS sequence"/>
</dbReference>
<dbReference type="InterPro" id="IPR000182">
    <property type="entry name" value="GNAT_dom"/>
</dbReference>
<evidence type="ECO:0000313" key="2">
    <source>
        <dbReference type="EMBL" id="MFC0589089.1"/>
    </source>
</evidence>
<dbReference type="InterPro" id="IPR016181">
    <property type="entry name" value="Acyl_CoA_acyltransferase"/>
</dbReference>
<sequence>MVVVNYHDDLNEVQGDPVLAALLSAPAAAAPFDRIDWWRNLVKNCDILPLIAVATDGTQRLVLPLMRRARTIIALGNWYNFRLTPLATADANRPALLRALAEDLAGQAPRIILEKLSESDAAELAAAFRSTGWSVWQSVSDINHMLKVGGRSYAEYLAARPGPLRTTLKRKGSKVEVSLYRSFDLQAYEAYEDIYAASWKPEEGSPTFLRRFAEEEGATGRLRMAVARVAGKPVAAQLWTVESGTAFIHKLAHREDAKALSPGTTLSAALFAEVIDRDRVALIDFGTGDDAYKRDWMEQVRPRYRLDMLRPRWPGNWPIIVRNALRAATGRG</sequence>
<proteinExistence type="predicted"/>
<protein>
    <submittedName>
        <fullName evidence="2">GNAT family N-acetyltransferase</fullName>
    </submittedName>
</protein>
<dbReference type="Pfam" id="PF13480">
    <property type="entry name" value="Acetyltransf_6"/>
    <property type="match status" value="1"/>
</dbReference>